<dbReference type="EMBL" id="JNVU01000038">
    <property type="protein sequence ID" value="KEI43484.1"/>
    <property type="molecule type" value="Genomic_DNA"/>
</dbReference>
<dbReference type="Pfam" id="PF03803">
    <property type="entry name" value="Scramblase"/>
    <property type="match status" value="1"/>
</dbReference>
<reference evidence="2 3" key="1">
    <citation type="submission" date="2014-06" db="EMBL/GenBank/DDBJ databases">
        <title>Saccharopolyspora rectivirgula DSM-43113 Genome sequencing.</title>
        <authorList>
            <person name="Barrera C."/>
            <person name="Millon L."/>
            <person name="Rognon B."/>
            <person name="Zaugg C."/>
            <person name="Monod M."/>
        </authorList>
    </citation>
    <scope>NUCLEOTIDE SEQUENCE [LARGE SCALE GENOMIC DNA]</scope>
    <source>
        <strain evidence="2 3">DSM 43113</strain>
    </source>
</reference>
<feature type="domain" description="DUF2510" evidence="1">
    <location>
        <begin position="8"/>
        <end position="40"/>
    </location>
</feature>
<evidence type="ECO:0000259" key="1">
    <source>
        <dbReference type="Pfam" id="PF10708"/>
    </source>
</evidence>
<keyword evidence="3" id="KW-1185">Reference proteome</keyword>
<comment type="caution">
    <text evidence="2">The sequence shown here is derived from an EMBL/GenBank/DDBJ whole genome shotgun (WGS) entry which is preliminary data.</text>
</comment>
<evidence type="ECO:0000313" key="3">
    <source>
        <dbReference type="Proteomes" id="UP000031419"/>
    </source>
</evidence>
<protein>
    <recommendedName>
        <fullName evidence="1">DUF2510 domain-containing protein</fullName>
    </recommendedName>
</protein>
<dbReference type="InterPro" id="IPR025659">
    <property type="entry name" value="Tubby-like_C"/>
</dbReference>
<dbReference type="STRING" id="28042.GU90_15670"/>
<name>A0A073B731_9PSEU</name>
<evidence type="ECO:0000313" key="2">
    <source>
        <dbReference type="EMBL" id="KEI43484.1"/>
    </source>
</evidence>
<dbReference type="SUPFAM" id="SSF54518">
    <property type="entry name" value="Tubby C-terminal domain-like"/>
    <property type="match status" value="1"/>
</dbReference>
<dbReference type="RefSeq" id="WP_029722474.1">
    <property type="nucleotide sequence ID" value="NZ_JAJUIW010000016.1"/>
</dbReference>
<proteinExistence type="predicted"/>
<dbReference type="InterPro" id="IPR005552">
    <property type="entry name" value="Scramblase"/>
</dbReference>
<dbReference type="Pfam" id="PF10708">
    <property type="entry name" value="DUF2510"/>
    <property type="match status" value="1"/>
</dbReference>
<organism evidence="2 3">
    <name type="scientific">Saccharopolyspora rectivirgula</name>
    <dbReference type="NCBI Taxonomy" id="28042"/>
    <lineage>
        <taxon>Bacteria</taxon>
        <taxon>Bacillati</taxon>
        <taxon>Actinomycetota</taxon>
        <taxon>Actinomycetes</taxon>
        <taxon>Pseudonocardiales</taxon>
        <taxon>Pseudonocardiaceae</taxon>
        <taxon>Saccharopolyspora</taxon>
    </lineage>
</organism>
<dbReference type="OrthoDB" id="3468573at2"/>
<dbReference type="eggNOG" id="COG4894">
    <property type="taxonomic scope" value="Bacteria"/>
</dbReference>
<dbReference type="InterPro" id="IPR018929">
    <property type="entry name" value="DUF2510"/>
</dbReference>
<dbReference type="GO" id="GO:0005886">
    <property type="term" value="C:plasma membrane"/>
    <property type="evidence" value="ECO:0007669"/>
    <property type="project" value="TreeGrafter"/>
</dbReference>
<dbReference type="PANTHER" id="PTHR23248">
    <property type="entry name" value="PHOSPHOLIPID SCRAMBLASE-RELATED"/>
    <property type="match status" value="1"/>
</dbReference>
<dbReference type="Proteomes" id="UP000031419">
    <property type="component" value="Unassembled WGS sequence"/>
</dbReference>
<dbReference type="GO" id="GO:0017128">
    <property type="term" value="F:phospholipid scramblase activity"/>
    <property type="evidence" value="ECO:0007669"/>
    <property type="project" value="InterPro"/>
</dbReference>
<dbReference type="AlphaFoldDB" id="A0A073B731"/>
<sequence>MTAPPPPPGWYPDQADPRFYRWWDGRQWTQHVHPVAPQQAPAQAPAQSDAAPVEFAFGNTGTPASIQKQVQQYAGAGQVAGGGGTLFTEPILVINQKAKLIEVANEYAVYDQHGRQLGSVAQVGQSAAQKALRFFTELDSMMTVKLEIRDNTGRPVLLLHRPAALAKQSVHVQRPDGFQIGSIALENPWWGKPRFGFLVNGQKIGGILAENLRAWDLKIVDHTENEIARITKTWQGLAKAAFTTADNYVLQIHRQLADPLLSMVVASALTVDTVISQFDT</sequence>
<dbReference type="PANTHER" id="PTHR23248:SF9">
    <property type="entry name" value="PHOSPHOLIPID SCRAMBLASE"/>
    <property type="match status" value="1"/>
</dbReference>
<accession>A0A073B731</accession>
<gene>
    <name evidence="2" type="ORF">GU90_15670</name>
</gene>